<evidence type="ECO:0000256" key="3">
    <source>
        <dbReference type="ARBA" id="ARBA00022452"/>
    </source>
</evidence>
<evidence type="ECO:0000313" key="14">
    <source>
        <dbReference type="Proteomes" id="UP000576209"/>
    </source>
</evidence>
<dbReference type="InterPro" id="IPR037066">
    <property type="entry name" value="Plug_dom_sf"/>
</dbReference>
<sequence>MKHPYLSGLFLTLFTLLGGAGLSAQSQTITGTVEDADGPLIGVSILKKGSSSGTVTDLDGTFTLQAEPEDILVFSYIGYATQEVPVGDQLNLSVTMDIDANQLDEVVVVGYGSQKKSDLTGAVSQVSGTELGKFPVANATESLQGRMAGVRIESAGGAPGAGAFVTIRGSGTLSNAQPLYVIDGILTGSMDNLNPADIESVSVLKDASASAIYGSRAANGVVIVTTKKGSPNGGLTIEADLSAGVQSSINRIDWANASEYALIRNRANDNDGTNRSPANDIDFDPNTDTDIQDLSLRTGAIYNTGLRLSGGSEMFTFSVSGNYLDETGVVRESSYNKANVRVNSTFTKGRFRLEESIGLTRTENNPNNYFNSERDILPTAAFRNPDFDGGYAATSDPTGSTAIHGVGNMRNSLAQAILEDRTITSNGILGNVAASFEVIDGLTYKLSVSLDQGNTNNYRFTPTFFFNATSVGRQNFAELNETNSNFTSTIIENTLNYDRELAGRHRINLLAGYTRQVSSGRTLGIIARDFPSNSIRVASTAQNLASAPSFEFKSALLSSFGRVNYSYADRYLLTATLRRDASSLFREDLRAGVFPSVAIGWNVGNESFFNSDGLINDLKLRLSYGEIGSNNTQAYEIDPVLNLFSEYPLGSGQVRQTGYSVTRGVNDAIKWETTTTTDLGVEASLLDSRLSVTMDYFIKNTNDILVRLSVPRFTGFDNDPTFNAASIRNKGFEFGANYGKFTGEFNWSLGANFTILNNEVTDLPSDPIVGGQFTSNGLRSTLTDVGQPIGSFYGYEVEGIYQSDAEAAEDGRTDARAGDFKFRDINGDGMVTDDDQTYLGSPIPTFEYGLNANFFYRSFDATLLFNGVAGNKILNANIYRGYFDTEGNYLADAVNAWTPENPSSSVPRNTLVDQAFNRRTSDFYLEDGAYFRLRNLQIGYTLPQSLLAGTGALSKVRAYVNVQNLFTITDYTGYYPEAGRNSRGGTNIFNAGVDESAYPMPRTFMFGLQLGF</sequence>
<comment type="caution">
    <text evidence="13">The sequence shown here is derived from an EMBL/GenBank/DDBJ whole genome shotgun (WGS) entry which is preliminary data.</text>
</comment>
<dbReference type="Gene3D" id="2.170.130.10">
    <property type="entry name" value="TonB-dependent receptor, plug domain"/>
    <property type="match status" value="1"/>
</dbReference>
<evidence type="ECO:0000256" key="6">
    <source>
        <dbReference type="ARBA" id="ARBA00023136"/>
    </source>
</evidence>
<dbReference type="InterPro" id="IPR012910">
    <property type="entry name" value="Plug_dom"/>
</dbReference>
<gene>
    <name evidence="13" type="ORF">GGR28_001232</name>
</gene>
<evidence type="ECO:0000256" key="7">
    <source>
        <dbReference type="ARBA" id="ARBA00023237"/>
    </source>
</evidence>
<dbReference type="InterPro" id="IPR008969">
    <property type="entry name" value="CarboxyPept-like_regulatory"/>
</dbReference>
<proteinExistence type="inferred from homology"/>
<dbReference type="AlphaFoldDB" id="A0A840E9Y3"/>
<keyword evidence="5 9" id="KW-0798">TonB box</keyword>
<dbReference type="FunFam" id="2.170.130.10:FF:000008">
    <property type="entry name" value="SusC/RagA family TonB-linked outer membrane protein"/>
    <property type="match status" value="1"/>
</dbReference>
<dbReference type="RefSeq" id="WP_183494858.1">
    <property type="nucleotide sequence ID" value="NZ_JACIFF010000002.1"/>
</dbReference>
<comment type="subcellular location">
    <subcellularLocation>
        <location evidence="1 8">Cell outer membrane</location>
        <topology evidence="1 8">Multi-pass membrane protein</topology>
    </subcellularLocation>
</comment>
<dbReference type="InterPro" id="IPR023996">
    <property type="entry name" value="TonB-dep_OMP_SusC/RagA"/>
</dbReference>
<evidence type="ECO:0000256" key="1">
    <source>
        <dbReference type="ARBA" id="ARBA00004571"/>
    </source>
</evidence>
<dbReference type="Pfam" id="PF07715">
    <property type="entry name" value="Plug"/>
    <property type="match status" value="1"/>
</dbReference>
<keyword evidence="2 8" id="KW-0813">Transport</keyword>
<evidence type="ECO:0000313" key="13">
    <source>
        <dbReference type="EMBL" id="MBB4078619.1"/>
    </source>
</evidence>
<evidence type="ECO:0000256" key="5">
    <source>
        <dbReference type="ARBA" id="ARBA00023077"/>
    </source>
</evidence>
<dbReference type="GO" id="GO:0009279">
    <property type="term" value="C:cell outer membrane"/>
    <property type="evidence" value="ECO:0007669"/>
    <property type="project" value="UniProtKB-SubCell"/>
</dbReference>
<dbReference type="SUPFAM" id="SSF49464">
    <property type="entry name" value="Carboxypeptidase regulatory domain-like"/>
    <property type="match status" value="1"/>
</dbReference>
<evidence type="ECO:0000256" key="4">
    <source>
        <dbReference type="ARBA" id="ARBA00022692"/>
    </source>
</evidence>
<name>A0A840E9Y3_9BACT</name>
<accession>A0A840E9Y3</accession>
<evidence type="ECO:0000256" key="2">
    <source>
        <dbReference type="ARBA" id="ARBA00022448"/>
    </source>
</evidence>
<dbReference type="NCBIfam" id="TIGR04056">
    <property type="entry name" value="OMP_RagA_SusC"/>
    <property type="match status" value="1"/>
</dbReference>
<evidence type="ECO:0000259" key="11">
    <source>
        <dbReference type="Pfam" id="PF00593"/>
    </source>
</evidence>
<dbReference type="InterPro" id="IPR000531">
    <property type="entry name" value="Beta-barrel_TonB"/>
</dbReference>
<comment type="similarity">
    <text evidence="8 9">Belongs to the TonB-dependent receptor family.</text>
</comment>
<keyword evidence="14" id="KW-1185">Reference proteome</keyword>
<dbReference type="SUPFAM" id="SSF56935">
    <property type="entry name" value="Porins"/>
    <property type="match status" value="1"/>
</dbReference>
<feature type="domain" description="TonB-dependent receptor plug" evidence="12">
    <location>
        <begin position="116"/>
        <end position="221"/>
    </location>
</feature>
<protein>
    <submittedName>
        <fullName evidence="13">TonB-linked SusC/RagA family outer membrane protein</fullName>
    </submittedName>
</protein>
<dbReference type="Pfam" id="PF13715">
    <property type="entry name" value="CarbopepD_reg_2"/>
    <property type="match status" value="1"/>
</dbReference>
<evidence type="ECO:0000256" key="10">
    <source>
        <dbReference type="SAM" id="SignalP"/>
    </source>
</evidence>
<keyword evidence="10" id="KW-0732">Signal</keyword>
<evidence type="ECO:0000256" key="9">
    <source>
        <dbReference type="RuleBase" id="RU003357"/>
    </source>
</evidence>
<dbReference type="Gene3D" id="2.40.170.20">
    <property type="entry name" value="TonB-dependent receptor, beta-barrel domain"/>
    <property type="match status" value="1"/>
</dbReference>
<dbReference type="InterPro" id="IPR036942">
    <property type="entry name" value="Beta-barrel_TonB_sf"/>
</dbReference>
<dbReference type="Proteomes" id="UP000576209">
    <property type="component" value="Unassembled WGS sequence"/>
</dbReference>
<dbReference type="NCBIfam" id="TIGR04057">
    <property type="entry name" value="SusC_RagA_signa"/>
    <property type="match status" value="1"/>
</dbReference>
<dbReference type="InterPro" id="IPR039426">
    <property type="entry name" value="TonB-dep_rcpt-like"/>
</dbReference>
<dbReference type="EMBL" id="JACIFF010000002">
    <property type="protein sequence ID" value="MBB4078619.1"/>
    <property type="molecule type" value="Genomic_DNA"/>
</dbReference>
<keyword evidence="7 8" id="KW-0998">Cell outer membrane</keyword>
<organism evidence="13 14">
    <name type="scientific">Neolewinella aquimaris</name>
    <dbReference type="NCBI Taxonomy" id="1835722"/>
    <lineage>
        <taxon>Bacteria</taxon>
        <taxon>Pseudomonadati</taxon>
        <taxon>Bacteroidota</taxon>
        <taxon>Saprospiria</taxon>
        <taxon>Saprospirales</taxon>
        <taxon>Lewinellaceae</taxon>
        <taxon>Neolewinella</taxon>
    </lineage>
</organism>
<feature type="chain" id="PRO_5032988015" evidence="10">
    <location>
        <begin position="27"/>
        <end position="1012"/>
    </location>
</feature>
<feature type="signal peptide" evidence="10">
    <location>
        <begin position="1"/>
        <end position="26"/>
    </location>
</feature>
<evidence type="ECO:0000256" key="8">
    <source>
        <dbReference type="PROSITE-ProRule" id="PRU01360"/>
    </source>
</evidence>
<feature type="domain" description="TonB-dependent receptor-like beta-barrel" evidence="11">
    <location>
        <begin position="431"/>
        <end position="965"/>
    </location>
</feature>
<reference evidence="13 14" key="1">
    <citation type="submission" date="2020-08" db="EMBL/GenBank/DDBJ databases">
        <title>Genomic Encyclopedia of Type Strains, Phase IV (KMG-IV): sequencing the most valuable type-strain genomes for metagenomic binning, comparative biology and taxonomic classification.</title>
        <authorList>
            <person name="Goeker M."/>
        </authorList>
    </citation>
    <scope>NUCLEOTIDE SEQUENCE [LARGE SCALE GENOMIC DNA]</scope>
    <source>
        <strain evidence="13 14">DSM 105137</strain>
    </source>
</reference>
<dbReference type="InterPro" id="IPR023997">
    <property type="entry name" value="TonB-dep_OMP_SusC/RagA_CS"/>
</dbReference>
<keyword evidence="3 8" id="KW-1134">Transmembrane beta strand</keyword>
<keyword evidence="4 8" id="KW-0812">Transmembrane</keyword>
<dbReference type="PROSITE" id="PS52016">
    <property type="entry name" value="TONB_DEPENDENT_REC_3"/>
    <property type="match status" value="1"/>
</dbReference>
<keyword evidence="6 8" id="KW-0472">Membrane</keyword>
<dbReference type="Pfam" id="PF00593">
    <property type="entry name" value="TonB_dep_Rec_b-barrel"/>
    <property type="match status" value="1"/>
</dbReference>
<evidence type="ECO:0000259" key="12">
    <source>
        <dbReference type="Pfam" id="PF07715"/>
    </source>
</evidence>